<sequence>MIGMKPLFLSSKKPCLIGVVHLPALPTAPNYKGKLEPIRQSMRRDLLALKKGGAHAVIMENFGDTPFPLHSSSPATIACLTSLASEARDLFPAPLGINLLRNDGVGAIAIAHAVGADFIRVNVLVGARVADQGILSGIAESLLRFRKTIGAERIHIFADVDVKHSAPLAPGYTVEDEARDAWGRGGADALILSGAGTGHGTDPDHVRRAHSAAPQAPLLIGSGTTLDSFSEFLPEATGFIVGTALKRNGKIDSERVARFVRAFAKSGR</sequence>
<dbReference type="PIRSF" id="PIRSF005956">
    <property type="entry name" value="BtpA"/>
    <property type="match status" value="1"/>
</dbReference>
<organism evidence="2 3">
    <name type="scientific">Verrucomicrobia subdivision 6 bacterium BACL9 MAG-120507-bin52</name>
    <dbReference type="NCBI Taxonomy" id="1655590"/>
    <lineage>
        <taxon>Bacteria</taxon>
        <taxon>Pseudomonadati</taxon>
        <taxon>Verrucomicrobiota</taxon>
        <taxon>Verrucomicrobiia</taxon>
        <taxon>Verrucomicrobiales</taxon>
        <taxon>Verrucomicrobia subdivision 6</taxon>
    </lineage>
</organism>
<dbReference type="InterPro" id="IPR005137">
    <property type="entry name" value="BtpA"/>
</dbReference>
<dbReference type="Pfam" id="PF03437">
    <property type="entry name" value="BtpA"/>
    <property type="match status" value="1"/>
</dbReference>
<proteinExistence type="inferred from homology"/>
<dbReference type="Gene3D" id="3.20.20.70">
    <property type="entry name" value="Aldolase class I"/>
    <property type="match status" value="1"/>
</dbReference>
<dbReference type="NCBIfam" id="TIGR00259">
    <property type="entry name" value="thylakoid_BtpA"/>
    <property type="match status" value="1"/>
</dbReference>
<dbReference type="SUPFAM" id="SSF51366">
    <property type="entry name" value="Ribulose-phoshate binding barrel"/>
    <property type="match status" value="1"/>
</dbReference>
<dbReference type="Proteomes" id="UP000051269">
    <property type="component" value="Unassembled WGS sequence"/>
</dbReference>
<reference evidence="2 3" key="1">
    <citation type="submission" date="2015-10" db="EMBL/GenBank/DDBJ databases">
        <title>Metagenome-Assembled Genomes uncover a global brackish microbiome.</title>
        <authorList>
            <person name="Hugerth L.W."/>
            <person name="Larsson J."/>
            <person name="Alneberg J."/>
            <person name="Lindh M.V."/>
            <person name="Legrand C."/>
            <person name="Pinhassi J."/>
            <person name="Andersson A.F."/>
        </authorList>
    </citation>
    <scope>NUCLEOTIDE SEQUENCE [LARGE SCALE GENOMIC DNA]</scope>
    <source>
        <strain evidence="2">BACL18 MAG-120507-bin52</strain>
    </source>
</reference>
<dbReference type="InterPro" id="IPR011060">
    <property type="entry name" value="RibuloseP-bd_barrel"/>
</dbReference>
<evidence type="ECO:0000313" key="2">
    <source>
        <dbReference type="EMBL" id="KRO62178.1"/>
    </source>
</evidence>
<protein>
    <recommendedName>
        <fullName evidence="4">Phosphorybosylanthranilate isomerase</fullName>
    </recommendedName>
</protein>
<comment type="caution">
    <text evidence="2">The sequence shown here is derived from an EMBL/GenBank/DDBJ whole genome shotgun (WGS) entry which is preliminary data.</text>
</comment>
<evidence type="ECO:0008006" key="4">
    <source>
        <dbReference type="Google" id="ProtNLM"/>
    </source>
</evidence>
<evidence type="ECO:0000313" key="3">
    <source>
        <dbReference type="Proteomes" id="UP000051269"/>
    </source>
</evidence>
<gene>
    <name evidence="2" type="ORF">ABR82_07400</name>
</gene>
<evidence type="ECO:0000256" key="1">
    <source>
        <dbReference type="ARBA" id="ARBA00006007"/>
    </source>
</evidence>
<name>A0A0R2RLZ3_9BACT</name>
<dbReference type="EMBL" id="LIBO01000118">
    <property type="protein sequence ID" value="KRO62178.1"/>
    <property type="molecule type" value="Genomic_DNA"/>
</dbReference>
<dbReference type="PANTHER" id="PTHR21381">
    <property type="entry name" value="ZGC:162297"/>
    <property type="match status" value="1"/>
</dbReference>
<dbReference type="PANTHER" id="PTHR21381:SF3">
    <property type="entry name" value="SGC REGION PROTEIN SGCQ-RELATED"/>
    <property type="match status" value="1"/>
</dbReference>
<dbReference type="AlphaFoldDB" id="A0A0R2RLZ3"/>
<dbReference type="InterPro" id="IPR013785">
    <property type="entry name" value="Aldolase_TIM"/>
</dbReference>
<comment type="similarity">
    <text evidence="1">Belongs to the BtpA family.</text>
</comment>
<accession>A0A0R2RLZ3</accession>